<evidence type="ECO:0000256" key="4">
    <source>
        <dbReference type="ARBA" id="ARBA00022837"/>
    </source>
</evidence>
<dbReference type="GO" id="GO:0035303">
    <property type="term" value="P:regulation of dephosphorylation"/>
    <property type="evidence" value="ECO:0007669"/>
    <property type="project" value="InterPro"/>
</dbReference>
<dbReference type="PANTHER" id="PTHR12085">
    <property type="entry name" value="SERINE/THREONINE-PROTEIN PHOSPHATASE 2A REGULATORY SUBUNIT B'' SUBUNIT GAMMA"/>
    <property type="match status" value="1"/>
</dbReference>
<evidence type="ECO:0000313" key="6">
    <source>
        <dbReference type="EMBL" id="PKU44965.1"/>
    </source>
</evidence>
<keyword evidence="3" id="KW-0479">Metal-binding</keyword>
<dbReference type="GO" id="GO:0045579">
    <property type="term" value="P:positive regulation of B cell differentiation"/>
    <property type="evidence" value="ECO:0007669"/>
    <property type="project" value="TreeGrafter"/>
</dbReference>
<dbReference type="PROSITE" id="PS00018">
    <property type="entry name" value="EF_HAND_1"/>
    <property type="match status" value="1"/>
</dbReference>
<reference evidence="7" key="1">
    <citation type="submission" date="2017-11" db="EMBL/GenBank/DDBJ databases">
        <authorList>
            <person name="Lima N.C."/>
            <person name="Parody-Merino A.M."/>
            <person name="Battley P.F."/>
            <person name="Fidler A.E."/>
            <person name="Prosdocimi F."/>
        </authorList>
    </citation>
    <scope>NUCLEOTIDE SEQUENCE [LARGE SCALE GENOMIC DNA]</scope>
</reference>
<dbReference type="SUPFAM" id="SSF47473">
    <property type="entry name" value="EF-hand"/>
    <property type="match status" value="1"/>
</dbReference>
<dbReference type="PANTHER" id="PTHR12085:SF3">
    <property type="entry name" value="SERINE_THREONINE-PROTEIN PHOSPHATASE 2A REGULATORY SUBUNIT B'' SUBUNIT GAMMA"/>
    <property type="match status" value="1"/>
</dbReference>
<dbReference type="AlphaFoldDB" id="A0A2I0UFY3"/>
<dbReference type="GO" id="GO:0043029">
    <property type="term" value="P:T cell homeostasis"/>
    <property type="evidence" value="ECO:0007669"/>
    <property type="project" value="TreeGrafter"/>
</dbReference>
<protein>
    <recommendedName>
        <fullName evidence="8">Serine/threonine-protein phosphatase 2A regulatory subunit B'' subunit gamma</fullName>
    </recommendedName>
</protein>
<dbReference type="GO" id="GO:0005819">
    <property type="term" value="C:spindle"/>
    <property type="evidence" value="ECO:0007669"/>
    <property type="project" value="TreeGrafter"/>
</dbReference>
<name>A0A2I0UFY3_LIMLA</name>
<dbReference type="OrthoDB" id="10265007at2759"/>
<evidence type="ECO:0000256" key="3">
    <source>
        <dbReference type="ARBA" id="ARBA00022723"/>
    </source>
</evidence>
<dbReference type="InterPro" id="IPR018247">
    <property type="entry name" value="EF_Hand_1_Ca_BS"/>
</dbReference>
<gene>
    <name evidence="6" type="ORF">llap_4719</name>
</gene>
<dbReference type="Gene3D" id="1.10.238.10">
    <property type="entry name" value="EF-hand"/>
    <property type="match status" value="2"/>
</dbReference>
<accession>A0A2I0UFY3</accession>
<reference evidence="7" key="2">
    <citation type="submission" date="2017-12" db="EMBL/GenBank/DDBJ databases">
        <title>Genome sequence of the Bar-tailed Godwit (Limosa lapponica baueri).</title>
        <authorList>
            <person name="Lima N.C.B."/>
            <person name="Parody-Merino A.M."/>
            <person name="Battley P.F."/>
            <person name="Fidler A.E."/>
            <person name="Prosdocimi F."/>
        </authorList>
    </citation>
    <scope>NUCLEOTIDE SEQUENCE [LARGE SCALE GENOMIC DNA]</scope>
</reference>
<evidence type="ECO:0000256" key="5">
    <source>
        <dbReference type="SAM" id="MobiDB-lite"/>
    </source>
</evidence>
<keyword evidence="2" id="KW-0963">Cytoplasm</keyword>
<feature type="region of interest" description="Disordered" evidence="5">
    <location>
        <begin position="1"/>
        <end position="23"/>
    </location>
</feature>
<dbReference type="GO" id="GO:0001782">
    <property type="term" value="P:B cell homeostasis"/>
    <property type="evidence" value="ECO:0007669"/>
    <property type="project" value="TreeGrafter"/>
</dbReference>
<dbReference type="GO" id="GO:0005737">
    <property type="term" value="C:cytoplasm"/>
    <property type="evidence" value="ECO:0007669"/>
    <property type="project" value="UniProtKB-SubCell"/>
</dbReference>
<evidence type="ECO:0000256" key="1">
    <source>
        <dbReference type="ARBA" id="ARBA00004496"/>
    </source>
</evidence>
<dbReference type="GO" id="GO:0000226">
    <property type="term" value="P:microtubule cytoskeleton organization"/>
    <property type="evidence" value="ECO:0007669"/>
    <property type="project" value="TreeGrafter"/>
</dbReference>
<dbReference type="InterPro" id="IPR011992">
    <property type="entry name" value="EF-hand-dom_pair"/>
</dbReference>
<evidence type="ECO:0000313" key="7">
    <source>
        <dbReference type="Proteomes" id="UP000233556"/>
    </source>
</evidence>
<dbReference type="Proteomes" id="UP000233556">
    <property type="component" value="Unassembled WGS sequence"/>
</dbReference>
<dbReference type="EMBL" id="KZ505791">
    <property type="protein sequence ID" value="PKU44965.1"/>
    <property type="molecule type" value="Genomic_DNA"/>
</dbReference>
<dbReference type="GO" id="GO:0005813">
    <property type="term" value="C:centrosome"/>
    <property type="evidence" value="ECO:0007669"/>
    <property type="project" value="TreeGrafter"/>
</dbReference>
<dbReference type="InterPro" id="IPR039865">
    <property type="entry name" value="PPP2R3C"/>
</dbReference>
<keyword evidence="4" id="KW-0106">Calcium</keyword>
<keyword evidence="7" id="KW-1185">Reference proteome</keyword>
<dbReference type="GO" id="GO:0046872">
    <property type="term" value="F:metal ion binding"/>
    <property type="evidence" value="ECO:0007669"/>
    <property type="project" value="UniProtKB-KW"/>
</dbReference>
<evidence type="ECO:0008006" key="8">
    <source>
        <dbReference type="Google" id="ProtNLM"/>
    </source>
</evidence>
<proteinExistence type="predicted"/>
<dbReference type="GO" id="GO:0030865">
    <property type="term" value="P:cortical cytoskeleton organization"/>
    <property type="evidence" value="ECO:0007669"/>
    <property type="project" value="TreeGrafter"/>
</dbReference>
<comment type="subcellular location">
    <subcellularLocation>
        <location evidence="1">Cytoplasm</location>
    </subcellularLocation>
</comment>
<evidence type="ECO:0000256" key="2">
    <source>
        <dbReference type="ARBA" id="ARBA00022490"/>
    </source>
</evidence>
<sequence>MGAREVSDSFCGETDAPKKSEQELKDEEMELFTKYYMEWKGGRKSDNTSYTNIPRFYYRLPAEDEVLLQKLREESRAVFLQRKSRELLDNEELQFFADTGILCFALYISPPGQYLNLDKDHNGMLSKEELSRYGTGTLTNIFLDRVFQECLTYDGEMAIQEQMKIHGQEPVSFQDVKDEIFDMVKPKDPYKISLQDLINSSQGDTVTSILIDLNGFWTYENREVLVASDNDSAADVDDT</sequence>
<organism evidence="6 7">
    <name type="scientific">Limosa lapponica baueri</name>
    <dbReference type="NCBI Taxonomy" id="1758121"/>
    <lineage>
        <taxon>Eukaryota</taxon>
        <taxon>Metazoa</taxon>
        <taxon>Chordata</taxon>
        <taxon>Craniata</taxon>
        <taxon>Vertebrata</taxon>
        <taxon>Euteleostomi</taxon>
        <taxon>Archelosauria</taxon>
        <taxon>Archosauria</taxon>
        <taxon>Dinosauria</taxon>
        <taxon>Saurischia</taxon>
        <taxon>Theropoda</taxon>
        <taxon>Coelurosauria</taxon>
        <taxon>Aves</taxon>
        <taxon>Neognathae</taxon>
        <taxon>Neoaves</taxon>
        <taxon>Charadriiformes</taxon>
        <taxon>Scolopacidae</taxon>
        <taxon>Limosa</taxon>
    </lineage>
</organism>